<dbReference type="Proteomes" id="UP000183656">
    <property type="component" value="Unassembled WGS sequence"/>
</dbReference>
<dbReference type="InterPro" id="IPR050963">
    <property type="entry name" value="Sirohydro_Cobaltochel/CbiX"/>
</dbReference>
<gene>
    <name evidence="3" type="ORF">SAMN04489707_101080</name>
</gene>
<dbReference type="CDD" id="cd03416">
    <property type="entry name" value="CbiX_SirB_N"/>
    <property type="match status" value="1"/>
</dbReference>
<evidence type="ECO:0000313" key="4">
    <source>
        <dbReference type="Proteomes" id="UP000183656"/>
    </source>
</evidence>
<dbReference type="InterPro" id="IPR002762">
    <property type="entry name" value="CbiX-like"/>
</dbReference>
<dbReference type="RefSeq" id="WP_054255071.1">
    <property type="nucleotide sequence ID" value="NZ_CYIG01000004.1"/>
</dbReference>
<dbReference type="PANTHER" id="PTHR33542:SF3">
    <property type="entry name" value="SIROHYDROCHLORIN FERROCHELATASE, CHLOROPLASTIC"/>
    <property type="match status" value="1"/>
</dbReference>
<organism evidence="3 4">
    <name type="scientific">Paenacidovorax caeni</name>
    <dbReference type="NCBI Taxonomy" id="343013"/>
    <lineage>
        <taxon>Bacteria</taxon>
        <taxon>Pseudomonadati</taxon>
        <taxon>Pseudomonadota</taxon>
        <taxon>Betaproteobacteria</taxon>
        <taxon>Burkholderiales</taxon>
        <taxon>Comamonadaceae</taxon>
        <taxon>Paenacidovorax</taxon>
    </lineage>
</organism>
<keyword evidence="1" id="KW-0479">Metal-binding</keyword>
<dbReference type="GO" id="GO:0016829">
    <property type="term" value="F:lyase activity"/>
    <property type="evidence" value="ECO:0007669"/>
    <property type="project" value="UniProtKB-KW"/>
</dbReference>
<dbReference type="SUPFAM" id="SSF53800">
    <property type="entry name" value="Chelatase"/>
    <property type="match status" value="1"/>
</dbReference>
<keyword evidence="4" id="KW-1185">Reference proteome</keyword>
<evidence type="ECO:0000256" key="1">
    <source>
        <dbReference type="ARBA" id="ARBA00022723"/>
    </source>
</evidence>
<protein>
    <submittedName>
        <fullName evidence="3">Sirohydrochlorin cobaltochelatase</fullName>
    </submittedName>
</protein>
<name>A0A1I7HGV8_9BURK</name>
<dbReference type="GO" id="GO:0046872">
    <property type="term" value="F:metal ion binding"/>
    <property type="evidence" value="ECO:0007669"/>
    <property type="project" value="UniProtKB-KW"/>
</dbReference>
<reference evidence="3 4" key="1">
    <citation type="submission" date="2016-10" db="EMBL/GenBank/DDBJ databases">
        <authorList>
            <person name="de Groot N.N."/>
        </authorList>
    </citation>
    <scope>NUCLEOTIDE SEQUENCE [LARGE SCALE GENOMIC DNA]</scope>
    <source>
        <strain evidence="3 4">R-24608</strain>
    </source>
</reference>
<dbReference type="STRING" id="343013.SAMN04489707_101080"/>
<dbReference type="PANTHER" id="PTHR33542">
    <property type="entry name" value="SIROHYDROCHLORIN FERROCHELATASE, CHLOROPLASTIC"/>
    <property type="match status" value="1"/>
</dbReference>
<evidence type="ECO:0000313" key="3">
    <source>
        <dbReference type="EMBL" id="SFU59706.1"/>
    </source>
</evidence>
<dbReference type="OrthoDB" id="9797895at2"/>
<dbReference type="AlphaFoldDB" id="A0A1I7HGV8"/>
<proteinExistence type="predicted"/>
<accession>A0A1I7HGV8</accession>
<dbReference type="EMBL" id="FPBX01000010">
    <property type="protein sequence ID" value="SFU59706.1"/>
    <property type="molecule type" value="Genomic_DNA"/>
</dbReference>
<sequence>MTRPGIVLFAHGSRDPLWRAPIEAVHAHIAEHQPELLVRCAYLELCTPDLPQACAELMALGVDHITVVPMFLGTGRHARTDLPELVRALQLNHPGVVFVVQSPVGEDPRMTALMAHIATETSL</sequence>
<evidence type="ECO:0000256" key="2">
    <source>
        <dbReference type="ARBA" id="ARBA00023239"/>
    </source>
</evidence>
<dbReference type="Pfam" id="PF01903">
    <property type="entry name" value="CbiX"/>
    <property type="match status" value="1"/>
</dbReference>
<keyword evidence="2" id="KW-0456">Lyase</keyword>
<dbReference type="Gene3D" id="3.40.50.1400">
    <property type="match status" value="1"/>
</dbReference>